<protein>
    <submittedName>
        <fullName evidence="2">(northern house mosquito) hypothetical protein</fullName>
    </submittedName>
</protein>
<accession>A0A8D8IGN4</accession>
<feature type="compositionally biased region" description="Basic and acidic residues" evidence="1">
    <location>
        <begin position="78"/>
        <end position="91"/>
    </location>
</feature>
<organism evidence="2">
    <name type="scientific">Culex pipiens</name>
    <name type="common">House mosquito</name>
    <dbReference type="NCBI Taxonomy" id="7175"/>
    <lineage>
        <taxon>Eukaryota</taxon>
        <taxon>Metazoa</taxon>
        <taxon>Ecdysozoa</taxon>
        <taxon>Arthropoda</taxon>
        <taxon>Hexapoda</taxon>
        <taxon>Insecta</taxon>
        <taxon>Pterygota</taxon>
        <taxon>Neoptera</taxon>
        <taxon>Endopterygota</taxon>
        <taxon>Diptera</taxon>
        <taxon>Nematocera</taxon>
        <taxon>Culicoidea</taxon>
        <taxon>Culicidae</taxon>
        <taxon>Culicinae</taxon>
        <taxon>Culicini</taxon>
        <taxon>Culex</taxon>
        <taxon>Culex</taxon>
    </lineage>
</organism>
<reference evidence="2" key="1">
    <citation type="submission" date="2021-05" db="EMBL/GenBank/DDBJ databases">
        <authorList>
            <person name="Alioto T."/>
            <person name="Alioto T."/>
            <person name="Gomez Garrido J."/>
        </authorList>
    </citation>
    <scope>NUCLEOTIDE SEQUENCE</scope>
</reference>
<feature type="region of interest" description="Disordered" evidence="1">
    <location>
        <begin position="78"/>
        <end position="181"/>
    </location>
</feature>
<evidence type="ECO:0000256" key="1">
    <source>
        <dbReference type="SAM" id="MobiDB-lite"/>
    </source>
</evidence>
<sequence>MVPRVYRSGCAGRQVGLSGAQLGSQIGTAADHQCCQVRSAECGYAGTESTLLEVFPDSAVDQVRQQHGLFRQYLHEIHQERHQPDEVERGSRPGRGTISAGARNEESKQRKASGRNGAGYDPGGNRHHFDGRVLDPVPAGNAASRTTESVRRAATNHARSEDSADDSTARSGPLFEGVHQGSSAGLQYGDWEWANPAGGHRHLWLQNSQGGPVRLPEPGDRHDGGVRDGRQDVQAGTLAQAEPGWHRGQPAPVRVAAVRLRGPHVPRTSLCRFGDANSAG</sequence>
<dbReference type="AlphaFoldDB" id="A0A8D8IGN4"/>
<name>A0A8D8IGN4_CULPI</name>
<dbReference type="EMBL" id="HBUE01246107">
    <property type="protein sequence ID" value="CAG6552108.1"/>
    <property type="molecule type" value="Transcribed_RNA"/>
</dbReference>
<proteinExistence type="predicted"/>
<dbReference type="EMBL" id="HBUE01353222">
    <property type="protein sequence ID" value="CAG6604414.1"/>
    <property type="molecule type" value="Transcribed_RNA"/>
</dbReference>
<evidence type="ECO:0000313" key="2">
    <source>
        <dbReference type="EMBL" id="CAG6552108.1"/>
    </source>
</evidence>